<dbReference type="InterPro" id="IPR005119">
    <property type="entry name" value="LysR_subst-bd"/>
</dbReference>
<dbReference type="EMBL" id="JAAAXX010000001">
    <property type="protein sequence ID" value="KAF2395092.1"/>
    <property type="molecule type" value="Genomic_DNA"/>
</dbReference>
<evidence type="ECO:0000259" key="5">
    <source>
        <dbReference type="PROSITE" id="PS50931"/>
    </source>
</evidence>
<dbReference type="CDD" id="cd08474">
    <property type="entry name" value="PBP2_CrgA_like_5"/>
    <property type="match status" value="1"/>
</dbReference>
<comment type="similarity">
    <text evidence="1">Belongs to the LysR transcriptional regulatory family.</text>
</comment>
<dbReference type="InterPro" id="IPR000847">
    <property type="entry name" value="LysR_HTH_N"/>
</dbReference>
<evidence type="ECO:0000313" key="7">
    <source>
        <dbReference type="Proteomes" id="UP000475265"/>
    </source>
</evidence>
<dbReference type="Proteomes" id="UP000475265">
    <property type="component" value="Unassembled WGS sequence"/>
</dbReference>
<comment type="caution">
    <text evidence="6">The sequence shown here is derived from an EMBL/GenBank/DDBJ whole genome shotgun (WGS) entry which is preliminary data.</text>
</comment>
<feature type="domain" description="HTH lysR-type" evidence="5">
    <location>
        <begin position="4"/>
        <end position="61"/>
    </location>
</feature>
<accession>A0A6L5C4M3</accession>
<dbReference type="Pfam" id="PF00126">
    <property type="entry name" value="HTH_1"/>
    <property type="match status" value="1"/>
</dbReference>
<dbReference type="PANTHER" id="PTHR30537">
    <property type="entry name" value="HTH-TYPE TRANSCRIPTIONAL REGULATOR"/>
    <property type="match status" value="1"/>
</dbReference>
<dbReference type="Gene3D" id="1.10.10.10">
    <property type="entry name" value="Winged helix-like DNA-binding domain superfamily/Winged helix DNA-binding domain"/>
    <property type="match status" value="1"/>
</dbReference>
<evidence type="ECO:0000256" key="1">
    <source>
        <dbReference type="ARBA" id="ARBA00009437"/>
    </source>
</evidence>
<dbReference type="FunFam" id="1.10.10.10:FF:000001">
    <property type="entry name" value="LysR family transcriptional regulator"/>
    <property type="match status" value="1"/>
</dbReference>
<evidence type="ECO:0000256" key="2">
    <source>
        <dbReference type="ARBA" id="ARBA00023015"/>
    </source>
</evidence>
<dbReference type="SUPFAM" id="SSF53850">
    <property type="entry name" value="Periplasmic binding protein-like II"/>
    <property type="match status" value="1"/>
</dbReference>
<protein>
    <submittedName>
        <fullName evidence="6">HTH-type transcriptional regulator PgrR</fullName>
    </submittedName>
</protein>
<dbReference type="Pfam" id="PF03466">
    <property type="entry name" value="LysR_substrate"/>
    <property type="match status" value="1"/>
</dbReference>
<dbReference type="AlphaFoldDB" id="A0A6L5C4M3"/>
<proteinExistence type="inferred from homology"/>
<dbReference type="Gene3D" id="3.40.190.290">
    <property type="match status" value="1"/>
</dbReference>
<dbReference type="FunFam" id="3.40.190.290:FF:000012">
    <property type="entry name" value="Transcriptional regulator, LysR family"/>
    <property type="match status" value="1"/>
</dbReference>
<dbReference type="GO" id="GO:0006351">
    <property type="term" value="P:DNA-templated transcription"/>
    <property type="evidence" value="ECO:0007669"/>
    <property type="project" value="TreeGrafter"/>
</dbReference>
<dbReference type="InterPro" id="IPR036388">
    <property type="entry name" value="WH-like_DNA-bd_sf"/>
</dbReference>
<reference evidence="6 7" key="1">
    <citation type="submission" date="2019-12" db="EMBL/GenBank/DDBJ databases">
        <title>Endophytic bacteria associated with Panax ginseng seedlings.</title>
        <authorList>
            <person name="Park J.M."/>
            <person name="Shin R."/>
            <person name="Jo S.H."/>
        </authorList>
    </citation>
    <scope>NUCLEOTIDE SEQUENCE [LARGE SCALE GENOMIC DNA]</scope>
    <source>
        <strain evidence="6 7">PgKB32</strain>
    </source>
</reference>
<dbReference type="InterPro" id="IPR058163">
    <property type="entry name" value="LysR-type_TF_proteobact-type"/>
</dbReference>
<organism evidence="6 7">
    <name type="scientific">Pseudomonas frederiksbergensis</name>
    <dbReference type="NCBI Taxonomy" id="104087"/>
    <lineage>
        <taxon>Bacteria</taxon>
        <taxon>Pseudomonadati</taxon>
        <taxon>Pseudomonadota</taxon>
        <taxon>Gammaproteobacteria</taxon>
        <taxon>Pseudomonadales</taxon>
        <taxon>Pseudomonadaceae</taxon>
        <taxon>Pseudomonas</taxon>
    </lineage>
</organism>
<dbReference type="GO" id="GO:0003700">
    <property type="term" value="F:DNA-binding transcription factor activity"/>
    <property type="evidence" value="ECO:0007669"/>
    <property type="project" value="InterPro"/>
</dbReference>
<dbReference type="PRINTS" id="PR00039">
    <property type="entry name" value="HTHLYSR"/>
</dbReference>
<dbReference type="GO" id="GO:0043565">
    <property type="term" value="F:sequence-specific DNA binding"/>
    <property type="evidence" value="ECO:0007669"/>
    <property type="project" value="TreeGrafter"/>
</dbReference>
<dbReference type="SUPFAM" id="SSF46785">
    <property type="entry name" value="Winged helix' DNA-binding domain"/>
    <property type="match status" value="1"/>
</dbReference>
<evidence type="ECO:0000313" key="6">
    <source>
        <dbReference type="EMBL" id="KAF2395092.1"/>
    </source>
</evidence>
<keyword evidence="3" id="KW-0238">DNA-binding</keyword>
<sequence length="326" mass="36118">MPRENYNDLMAFIAVARERSFTRAAAQLGVSQSALSHTIRALEKKMGVRLLTRTTRSVSTTEVGERLMQNVAHHFHEIEAELAAVGELRDSVAGTIRICVSENGAETVLWPRLAELLPRYPEIKVEVCVEPRFTDIVAQNYDMGIRLGDELAEDMNSVRISADMQVAIVGAPAYLASHPAPMKPEDLADHECINLRLMSHGELYPWALKKGEQQIDARVEGQLVFNDTRQVLQAALAGLGLGYVPQEVARQYVASGQLQQVLEDWCPTFTGYYLYFPSRRHLSRAMTLLIEALRYPADGKLKTAGVNSTRTDGGPVGIIDGHCTND</sequence>
<name>A0A6L5C4M3_9PSED</name>
<gene>
    <name evidence="6" type="ORF">FX983_03075</name>
</gene>
<dbReference type="PANTHER" id="PTHR30537:SF1">
    <property type="entry name" value="HTH-TYPE TRANSCRIPTIONAL REGULATOR PGRR"/>
    <property type="match status" value="1"/>
</dbReference>
<dbReference type="RefSeq" id="WP_163910442.1">
    <property type="nucleotide sequence ID" value="NZ_JAAAXX010000001.1"/>
</dbReference>
<keyword evidence="4" id="KW-0804">Transcription</keyword>
<keyword evidence="2" id="KW-0805">Transcription regulation</keyword>
<dbReference type="PROSITE" id="PS50931">
    <property type="entry name" value="HTH_LYSR"/>
    <property type="match status" value="1"/>
</dbReference>
<evidence type="ECO:0000256" key="3">
    <source>
        <dbReference type="ARBA" id="ARBA00023125"/>
    </source>
</evidence>
<evidence type="ECO:0000256" key="4">
    <source>
        <dbReference type="ARBA" id="ARBA00023163"/>
    </source>
</evidence>
<dbReference type="InterPro" id="IPR036390">
    <property type="entry name" value="WH_DNA-bd_sf"/>
</dbReference>